<proteinExistence type="inferred from homology"/>
<sequence length="973" mass="109605">MKLIKIYAHGFKSFADPITLSFDGGLTAIVGPNGSGKSNINDAVKWVLGEASSKQLRGSKMLDVIFSGSKTAKEMERAQVSLTFDNSDNEIEHLGKEFTISRVIDRNKDGNEYYINNEIAKAKDIKEIAMRSGIGKSSLAIISQGTVSKIAENSPIERRAIFEEAAGVSLHKARKIEAQASLDRIQIDIDKIELKLNNSKKQLEKLEKQSSKAKIYVEKAEELKQIEIALLVEDITSSLKTIELVSDELDAVEKSKEQLRTKILNSEDIIYKKNSINSQLNQKIEHLREELKQIDKRIRQVEITEASMQENRKMILEGHSGANIQDIIKALKEEIAFKSKEKEIKVSQISAFEEKEKELKELLKSKQETENNILHSINELNNKKTIANSKILSLQEDVKNRTNLSRGTKAIIDSKYIFKGIKGLVKDLMSFESKYQDAMAVILQGSYQNIVVDNSQTAVACVNFLKKNNAGRATFIPLSSISPKFIRKEHEYIIDGLEGFVDIASNLAKVSPEFSPLPKSLLGDILVADTIENATKISDILDKRYTIVTLDGDIVRARGVIQGGEKFINKIFGHEEELEKLNSYINIANKKIQLLNEQLNDVKIEIESLVTDIFSYKEKISTSKIQNELIDNAIASAKSKFSQITSEELKIDGVKLENIDELRILKEDFEAQIDSFVKQVSLNSTSINDEFIIKTQDEAKLRNIEKQFYSKTTLKDRANNILKISNERLNSYYKITYELAREQFSLSMEIELARKITKSLKSEINDLGNVNLDSINEFETVQNEYSLLLQQYEEISSTKAKLEEAKANLDSIIINKLSQVVEKVDKEINEVFSSMFGGGSARVKFSDPNNILESGIDIEAQPPGKTVKNLRLFSGGEKSIIAISLLFAIIKWKPMPLCILDEVEAALDETNVIRYVNYLQKLKKDTQFLVITHRHGTMANVDNLIGATMQNRGITTFFSVSLDQAQNIISQEK</sequence>
<dbReference type="RefSeq" id="WP_283827244.1">
    <property type="nucleotide sequence ID" value="NZ_JASDDP010000015.1"/>
</dbReference>
<comment type="similarity">
    <text evidence="6">Belongs to the SMC family.</text>
</comment>
<dbReference type="SMART" id="SM00968">
    <property type="entry name" value="SMC_hinge"/>
    <property type="match status" value="1"/>
</dbReference>
<accession>A0AAJ1PSM8</accession>
<evidence type="ECO:0000256" key="5">
    <source>
        <dbReference type="ARBA" id="ARBA00023125"/>
    </source>
</evidence>
<protein>
    <recommendedName>
        <fullName evidence="6">Chromosome partition protein Smc</fullName>
    </recommendedName>
</protein>
<dbReference type="InterPro" id="IPR027417">
    <property type="entry name" value="P-loop_NTPase"/>
</dbReference>
<keyword evidence="1 6" id="KW-0963">Cytoplasm</keyword>
<dbReference type="GO" id="GO:0030261">
    <property type="term" value="P:chromosome condensation"/>
    <property type="evidence" value="ECO:0007669"/>
    <property type="project" value="InterPro"/>
</dbReference>
<keyword evidence="3 6" id="KW-0067">ATP-binding</keyword>
<evidence type="ECO:0000256" key="1">
    <source>
        <dbReference type="ARBA" id="ARBA00022490"/>
    </source>
</evidence>
<dbReference type="GO" id="GO:0007059">
    <property type="term" value="P:chromosome segregation"/>
    <property type="evidence" value="ECO:0007669"/>
    <property type="project" value="UniProtKB-UniRule"/>
</dbReference>
<evidence type="ECO:0000256" key="2">
    <source>
        <dbReference type="ARBA" id="ARBA00022741"/>
    </source>
</evidence>
<evidence type="ECO:0000259" key="7">
    <source>
        <dbReference type="SMART" id="SM00968"/>
    </source>
</evidence>
<dbReference type="GO" id="GO:0016887">
    <property type="term" value="F:ATP hydrolysis activity"/>
    <property type="evidence" value="ECO:0007669"/>
    <property type="project" value="InterPro"/>
</dbReference>
<keyword evidence="9" id="KW-1185">Reference proteome</keyword>
<comment type="subcellular location">
    <subcellularLocation>
        <location evidence="6">Cytoplasm</location>
    </subcellularLocation>
</comment>
<dbReference type="GO" id="GO:0007062">
    <property type="term" value="P:sister chromatid cohesion"/>
    <property type="evidence" value="ECO:0007669"/>
    <property type="project" value="InterPro"/>
</dbReference>
<dbReference type="Pfam" id="PF02463">
    <property type="entry name" value="SMC_N"/>
    <property type="match status" value="1"/>
</dbReference>
<organism evidence="8 9">
    <name type="scientific">Mycoplasma phocimorsus</name>
    <dbReference type="NCBI Taxonomy" id="3045839"/>
    <lineage>
        <taxon>Bacteria</taxon>
        <taxon>Bacillati</taxon>
        <taxon>Mycoplasmatota</taxon>
        <taxon>Mollicutes</taxon>
        <taxon>Mycoplasmataceae</taxon>
        <taxon>Mycoplasma</taxon>
    </lineage>
</organism>
<feature type="coiled-coil region" evidence="6">
    <location>
        <begin position="785"/>
        <end position="815"/>
    </location>
</feature>
<name>A0AAJ1PSM8_9MOLU</name>
<dbReference type="Proteomes" id="UP001224428">
    <property type="component" value="Unassembled WGS sequence"/>
</dbReference>
<dbReference type="AlphaFoldDB" id="A0AAJ1PSM8"/>
<comment type="subunit">
    <text evidence="6">Homodimer.</text>
</comment>
<dbReference type="InterPro" id="IPR024704">
    <property type="entry name" value="SMC"/>
</dbReference>
<comment type="function">
    <text evidence="6">Required for chromosome condensation and partitioning.</text>
</comment>
<dbReference type="Gene3D" id="3.30.70.1620">
    <property type="match status" value="1"/>
</dbReference>
<feature type="domain" description="SMC hinge" evidence="7">
    <location>
        <begin position="419"/>
        <end position="538"/>
    </location>
</feature>
<dbReference type="Pfam" id="PF06470">
    <property type="entry name" value="SMC_hinge"/>
    <property type="match status" value="1"/>
</dbReference>
<gene>
    <name evidence="6" type="primary">smc</name>
    <name evidence="8" type="ORF">QLQ80_01555</name>
</gene>
<feature type="coiled-coil region" evidence="6">
    <location>
        <begin position="349"/>
        <end position="397"/>
    </location>
</feature>
<reference evidence="8" key="1">
    <citation type="submission" date="2023-05" db="EMBL/GenBank/DDBJ databases">
        <title>Mycoplasma phocimorsus sp. nov., isolated from Scandinavian patients with seal finger or septic arthritis after contact with seals.</title>
        <authorList>
            <person name="Skafte-Holm A."/>
            <person name="Pedersen T.R."/>
            <person name="Froelund M."/>
            <person name="Stegger M."/>
            <person name="Qvortrup K."/>
            <person name="Michaels D.L."/>
            <person name="Brown D.R."/>
            <person name="Jensen J.S."/>
        </authorList>
    </citation>
    <scope>NUCLEOTIDE SEQUENCE</scope>
    <source>
        <strain evidence="8">M5725</strain>
    </source>
</reference>
<dbReference type="GO" id="GO:0005524">
    <property type="term" value="F:ATP binding"/>
    <property type="evidence" value="ECO:0007669"/>
    <property type="project" value="UniProtKB-UniRule"/>
</dbReference>
<keyword evidence="4 6" id="KW-0175">Coiled coil</keyword>
<dbReference type="InterPro" id="IPR003395">
    <property type="entry name" value="RecF/RecN/SMC_N"/>
</dbReference>
<comment type="domain">
    <text evidence="6">Contains large globular domains required for ATP hydrolysis at each terminus and a third globular domain forming a flexible hinge near the middle of the molecule. These domains are separated by coiled-coil structures.</text>
</comment>
<evidence type="ECO:0000313" key="8">
    <source>
        <dbReference type="EMBL" id="MDJ1645774.1"/>
    </source>
</evidence>
<feature type="coiled-coil region" evidence="6">
    <location>
        <begin position="182"/>
        <end position="311"/>
    </location>
</feature>
<dbReference type="GO" id="GO:0005737">
    <property type="term" value="C:cytoplasm"/>
    <property type="evidence" value="ECO:0007669"/>
    <property type="project" value="UniProtKB-SubCell"/>
</dbReference>
<dbReference type="EMBL" id="JASDDP010000015">
    <property type="protein sequence ID" value="MDJ1645774.1"/>
    <property type="molecule type" value="Genomic_DNA"/>
</dbReference>
<evidence type="ECO:0000313" key="9">
    <source>
        <dbReference type="Proteomes" id="UP001224428"/>
    </source>
</evidence>
<keyword evidence="2 6" id="KW-0547">Nucleotide-binding</keyword>
<dbReference type="InterPro" id="IPR036277">
    <property type="entry name" value="SMC_hinge_sf"/>
</dbReference>
<feature type="binding site" evidence="6">
    <location>
        <begin position="32"/>
        <end position="39"/>
    </location>
    <ligand>
        <name>ATP</name>
        <dbReference type="ChEBI" id="CHEBI:30616"/>
    </ligand>
</feature>
<dbReference type="SUPFAM" id="SSF75553">
    <property type="entry name" value="Smc hinge domain"/>
    <property type="match status" value="1"/>
</dbReference>
<dbReference type="GO" id="GO:0006260">
    <property type="term" value="P:DNA replication"/>
    <property type="evidence" value="ECO:0007669"/>
    <property type="project" value="UniProtKB-UniRule"/>
</dbReference>
<dbReference type="InterPro" id="IPR010935">
    <property type="entry name" value="SMC_hinge"/>
</dbReference>
<dbReference type="GO" id="GO:0003677">
    <property type="term" value="F:DNA binding"/>
    <property type="evidence" value="ECO:0007669"/>
    <property type="project" value="UniProtKB-UniRule"/>
</dbReference>
<dbReference type="PANTHER" id="PTHR43977">
    <property type="entry name" value="STRUCTURAL MAINTENANCE OF CHROMOSOMES PROTEIN 3"/>
    <property type="match status" value="1"/>
</dbReference>
<evidence type="ECO:0000256" key="6">
    <source>
        <dbReference type="HAMAP-Rule" id="MF_01894"/>
    </source>
</evidence>
<dbReference type="PIRSF" id="PIRSF005719">
    <property type="entry name" value="SMC"/>
    <property type="match status" value="1"/>
</dbReference>
<dbReference type="GO" id="GO:0005694">
    <property type="term" value="C:chromosome"/>
    <property type="evidence" value="ECO:0007669"/>
    <property type="project" value="InterPro"/>
</dbReference>
<keyword evidence="5 6" id="KW-0238">DNA-binding</keyword>
<dbReference type="Gene3D" id="3.40.50.300">
    <property type="entry name" value="P-loop containing nucleotide triphosphate hydrolases"/>
    <property type="match status" value="2"/>
</dbReference>
<dbReference type="SUPFAM" id="SSF52540">
    <property type="entry name" value="P-loop containing nucleoside triphosphate hydrolases"/>
    <property type="match status" value="1"/>
</dbReference>
<comment type="caution">
    <text evidence="8">The sequence shown here is derived from an EMBL/GenBank/DDBJ whole genome shotgun (WGS) entry which is preliminary data.</text>
</comment>
<dbReference type="HAMAP" id="MF_01894">
    <property type="entry name" value="Smc_prok"/>
    <property type="match status" value="1"/>
</dbReference>
<evidence type="ECO:0000256" key="4">
    <source>
        <dbReference type="ARBA" id="ARBA00023054"/>
    </source>
</evidence>
<dbReference type="InterPro" id="IPR011890">
    <property type="entry name" value="SMC_prok"/>
</dbReference>
<feature type="coiled-coil region" evidence="6">
    <location>
        <begin position="578"/>
        <end position="612"/>
    </location>
</feature>
<dbReference type="Gene3D" id="1.20.1060.20">
    <property type="match status" value="1"/>
</dbReference>
<evidence type="ECO:0000256" key="3">
    <source>
        <dbReference type="ARBA" id="ARBA00022840"/>
    </source>
</evidence>